<comment type="caution">
    <text evidence="8">The sequence shown here is derived from an EMBL/GenBank/DDBJ whole genome shotgun (WGS) entry which is preliminary data.</text>
</comment>
<dbReference type="PANTHER" id="PTHR33545:SF5">
    <property type="entry name" value="UPF0750 MEMBRANE PROTEIN YITT"/>
    <property type="match status" value="1"/>
</dbReference>
<dbReference type="EMBL" id="AZFT01000025">
    <property type="protein sequence ID" value="KRL86575.1"/>
    <property type="molecule type" value="Genomic_DNA"/>
</dbReference>
<evidence type="ECO:0000256" key="4">
    <source>
        <dbReference type="ARBA" id="ARBA00022989"/>
    </source>
</evidence>
<keyword evidence="2" id="KW-1003">Cell membrane</keyword>
<feature type="transmembrane region" description="Helical" evidence="6">
    <location>
        <begin position="158"/>
        <end position="177"/>
    </location>
</feature>
<sequence length="289" mass="31996">MLHTISFILNNKKFRNYFFALFYGLLSAIGINLFLNNAQSYSVGVAGIAQLLQAILATFSIHVSLSLLLIIFNIPLFIFAWRAFGLKYIFFSLLAVLSNIVFLQLIPQTEIVKDPLTNTLIGAALIGIGVGLCFNNGFSTGGTDIIVNYIQLHYHKKVGFVSNLINSGTLIITALFFDLGRTVYSLLGMLVTSYLMDYVFVLQKDVNIMIFTKRSDQIAASLKKFVHGATLIKGIGVYTGQTTDIIIVVAQKGQLNYLKQMIKAVDQDAFISTQSSNAELGNYRRVFDA</sequence>
<comment type="subcellular location">
    <subcellularLocation>
        <location evidence="1">Cell membrane</location>
        <topology evidence="1">Multi-pass membrane protein</topology>
    </subcellularLocation>
</comment>
<evidence type="ECO:0000256" key="1">
    <source>
        <dbReference type="ARBA" id="ARBA00004651"/>
    </source>
</evidence>
<keyword evidence="9" id="KW-1185">Reference proteome</keyword>
<feature type="transmembrane region" description="Helical" evidence="6">
    <location>
        <begin position="88"/>
        <end position="107"/>
    </location>
</feature>
<evidence type="ECO:0000256" key="3">
    <source>
        <dbReference type="ARBA" id="ARBA00022692"/>
    </source>
</evidence>
<keyword evidence="4 6" id="KW-1133">Transmembrane helix</keyword>
<evidence type="ECO:0000256" key="2">
    <source>
        <dbReference type="ARBA" id="ARBA00022475"/>
    </source>
</evidence>
<dbReference type="Pfam" id="PF10035">
    <property type="entry name" value="DUF2179"/>
    <property type="match status" value="1"/>
</dbReference>
<feature type="transmembrane region" description="Helical" evidence="6">
    <location>
        <begin position="55"/>
        <end position="81"/>
    </location>
</feature>
<dbReference type="PATRIC" id="fig|1423724.4.peg.1929"/>
<dbReference type="PANTHER" id="PTHR33545">
    <property type="entry name" value="UPF0750 MEMBRANE PROTEIN YITT-RELATED"/>
    <property type="match status" value="1"/>
</dbReference>
<feature type="transmembrane region" description="Helical" evidence="6">
    <location>
        <begin position="183"/>
        <end position="202"/>
    </location>
</feature>
<dbReference type="Proteomes" id="UP000051324">
    <property type="component" value="Unassembled WGS sequence"/>
</dbReference>
<proteinExistence type="predicted"/>
<feature type="domain" description="DUF2179" evidence="7">
    <location>
        <begin position="227"/>
        <end position="275"/>
    </location>
</feature>
<gene>
    <name evidence="8" type="ORF">FC32_GL001850</name>
</gene>
<dbReference type="STRING" id="1423724.FC32_GL001850"/>
<name>A0A0R1TZE2_9LACO</name>
<protein>
    <recommendedName>
        <fullName evidence="7">DUF2179 domain-containing protein</fullName>
    </recommendedName>
</protein>
<feature type="transmembrane region" description="Helical" evidence="6">
    <location>
        <begin position="16"/>
        <end position="35"/>
    </location>
</feature>
<reference evidence="8 9" key="1">
    <citation type="journal article" date="2015" name="Genome Announc.">
        <title>Expanding the biotechnology potential of lactobacilli through comparative genomics of 213 strains and associated genera.</title>
        <authorList>
            <person name="Sun Z."/>
            <person name="Harris H.M."/>
            <person name="McCann A."/>
            <person name="Guo C."/>
            <person name="Argimon S."/>
            <person name="Zhang W."/>
            <person name="Yang X."/>
            <person name="Jeffery I.B."/>
            <person name="Cooney J.C."/>
            <person name="Kagawa T.F."/>
            <person name="Liu W."/>
            <person name="Song Y."/>
            <person name="Salvetti E."/>
            <person name="Wrobel A."/>
            <person name="Rasinkangas P."/>
            <person name="Parkhill J."/>
            <person name="Rea M.C."/>
            <person name="O'Sullivan O."/>
            <person name="Ritari J."/>
            <person name="Douillard F.P."/>
            <person name="Paul Ross R."/>
            <person name="Yang R."/>
            <person name="Briner A.E."/>
            <person name="Felis G.E."/>
            <person name="de Vos W.M."/>
            <person name="Barrangou R."/>
            <person name="Klaenhammer T.R."/>
            <person name="Caufield P.W."/>
            <person name="Cui Y."/>
            <person name="Zhang H."/>
            <person name="O'Toole P.W."/>
        </authorList>
    </citation>
    <scope>NUCLEOTIDE SEQUENCE [LARGE SCALE GENOMIC DNA]</scope>
    <source>
        <strain evidence="8 9">DSM 16634</strain>
    </source>
</reference>
<evidence type="ECO:0000259" key="7">
    <source>
        <dbReference type="Pfam" id="PF10035"/>
    </source>
</evidence>
<dbReference type="InterPro" id="IPR015867">
    <property type="entry name" value="N-reg_PII/ATP_PRibTrfase_C"/>
</dbReference>
<dbReference type="eggNOG" id="COG1284">
    <property type="taxonomic scope" value="Bacteria"/>
</dbReference>
<evidence type="ECO:0000313" key="8">
    <source>
        <dbReference type="EMBL" id="KRL86575.1"/>
    </source>
</evidence>
<dbReference type="Gene3D" id="3.30.70.120">
    <property type="match status" value="1"/>
</dbReference>
<accession>A0A0R1TZE2</accession>
<keyword evidence="5 6" id="KW-0472">Membrane</keyword>
<dbReference type="AlphaFoldDB" id="A0A0R1TZE2"/>
<dbReference type="InterPro" id="IPR051461">
    <property type="entry name" value="UPF0750_membrane"/>
</dbReference>
<dbReference type="RefSeq" id="WP_035460291.1">
    <property type="nucleotide sequence ID" value="NZ_AZFT01000025.1"/>
</dbReference>
<dbReference type="InterPro" id="IPR003740">
    <property type="entry name" value="YitT"/>
</dbReference>
<organism evidence="8 9">
    <name type="scientific">Ligilactobacillus apodemi DSM 16634 = JCM 16172</name>
    <dbReference type="NCBI Taxonomy" id="1423724"/>
    <lineage>
        <taxon>Bacteria</taxon>
        <taxon>Bacillati</taxon>
        <taxon>Bacillota</taxon>
        <taxon>Bacilli</taxon>
        <taxon>Lactobacillales</taxon>
        <taxon>Lactobacillaceae</taxon>
        <taxon>Ligilactobacillus</taxon>
    </lineage>
</organism>
<dbReference type="Pfam" id="PF02588">
    <property type="entry name" value="YitT_membrane"/>
    <property type="match status" value="1"/>
</dbReference>
<keyword evidence="3 6" id="KW-0812">Transmembrane</keyword>
<evidence type="ECO:0000313" key="9">
    <source>
        <dbReference type="Proteomes" id="UP000051324"/>
    </source>
</evidence>
<evidence type="ECO:0000256" key="6">
    <source>
        <dbReference type="SAM" id="Phobius"/>
    </source>
</evidence>
<dbReference type="InterPro" id="IPR019264">
    <property type="entry name" value="DUF2179"/>
</dbReference>
<dbReference type="PIRSF" id="PIRSF006483">
    <property type="entry name" value="Membrane_protein_YitT"/>
    <property type="match status" value="1"/>
</dbReference>
<dbReference type="GO" id="GO:0005886">
    <property type="term" value="C:plasma membrane"/>
    <property type="evidence" value="ECO:0007669"/>
    <property type="project" value="UniProtKB-SubCell"/>
</dbReference>
<dbReference type="OrthoDB" id="2417289at2"/>
<evidence type="ECO:0000256" key="5">
    <source>
        <dbReference type="ARBA" id="ARBA00023136"/>
    </source>
</evidence>
<feature type="transmembrane region" description="Helical" evidence="6">
    <location>
        <begin position="119"/>
        <end position="138"/>
    </location>
</feature>